<evidence type="ECO:0000313" key="2">
    <source>
        <dbReference type="EMBL" id="CAG6654727.1"/>
    </source>
</evidence>
<keyword evidence="1" id="KW-1133">Transmembrane helix</keyword>
<feature type="transmembrane region" description="Helical" evidence="1">
    <location>
        <begin position="93"/>
        <end position="111"/>
    </location>
</feature>
<organism evidence="2">
    <name type="scientific">Cacopsylla melanoneura</name>
    <dbReference type="NCBI Taxonomy" id="428564"/>
    <lineage>
        <taxon>Eukaryota</taxon>
        <taxon>Metazoa</taxon>
        <taxon>Ecdysozoa</taxon>
        <taxon>Arthropoda</taxon>
        <taxon>Hexapoda</taxon>
        <taxon>Insecta</taxon>
        <taxon>Pterygota</taxon>
        <taxon>Neoptera</taxon>
        <taxon>Paraneoptera</taxon>
        <taxon>Hemiptera</taxon>
        <taxon>Sternorrhyncha</taxon>
        <taxon>Psylloidea</taxon>
        <taxon>Psyllidae</taxon>
        <taxon>Psyllinae</taxon>
        <taxon>Cacopsylla</taxon>
    </lineage>
</organism>
<keyword evidence="1" id="KW-0812">Transmembrane</keyword>
<dbReference type="EMBL" id="HBUF01178798">
    <property type="protein sequence ID" value="CAG6654727.1"/>
    <property type="molecule type" value="Transcribed_RNA"/>
</dbReference>
<sequence length="114" mass="13039">MYVIISDIISHVISFSWSFPSFYFLFFFLPHNNTVISVIYGAVQLMYNALHKTFGTVILFFFFFFSFSPLYTLSPSYLPLPVSLSPIFPSPCLSLSYILPSSSSCFLLLFVQNV</sequence>
<evidence type="ECO:0000256" key="1">
    <source>
        <dbReference type="SAM" id="Phobius"/>
    </source>
</evidence>
<dbReference type="EMBL" id="HBUF01178799">
    <property type="protein sequence ID" value="CAG6654728.1"/>
    <property type="molecule type" value="Transcribed_RNA"/>
</dbReference>
<keyword evidence="1" id="KW-0472">Membrane</keyword>
<accession>A0A8D8RS30</accession>
<feature type="transmembrane region" description="Helical" evidence="1">
    <location>
        <begin position="54"/>
        <end position="73"/>
    </location>
</feature>
<proteinExistence type="predicted"/>
<name>A0A8D8RS30_9HEMI</name>
<reference evidence="2" key="1">
    <citation type="submission" date="2021-05" db="EMBL/GenBank/DDBJ databases">
        <authorList>
            <person name="Alioto T."/>
            <person name="Alioto T."/>
            <person name="Gomez Garrido J."/>
        </authorList>
    </citation>
    <scope>NUCLEOTIDE SEQUENCE</scope>
</reference>
<protein>
    <submittedName>
        <fullName evidence="2">Uncharacterized protein</fullName>
    </submittedName>
</protein>
<dbReference type="AlphaFoldDB" id="A0A8D8RS30"/>
<feature type="transmembrane region" description="Helical" evidence="1">
    <location>
        <begin position="22"/>
        <end position="42"/>
    </location>
</feature>